<evidence type="ECO:0008006" key="4">
    <source>
        <dbReference type="Google" id="ProtNLM"/>
    </source>
</evidence>
<feature type="signal peptide" evidence="1">
    <location>
        <begin position="1"/>
        <end position="17"/>
    </location>
</feature>
<evidence type="ECO:0000313" key="2">
    <source>
        <dbReference type="EMBL" id="CAD8170627.1"/>
    </source>
</evidence>
<gene>
    <name evidence="2" type="ORF">POCTA_138.1.T0550274</name>
</gene>
<evidence type="ECO:0000256" key="1">
    <source>
        <dbReference type="SAM" id="SignalP"/>
    </source>
</evidence>
<keyword evidence="1" id="KW-0732">Signal</keyword>
<name>A0A8S1V279_PAROT</name>
<comment type="caution">
    <text evidence="2">The sequence shown here is derived from an EMBL/GenBank/DDBJ whole genome shotgun (WGS) entry which is preliminary data.</text>
</comment>
<proteinExistence type="predicted"/>
<dbReference type="Proteomes" id="UP000683925">
    <property type="component" value="Unassembled WGS sequence"/>
</dbReference>
<organism evidence="2 3">
    <name type="scientific">Paramecium octaurelia</name>
    <dbReference type="NCBI Taxonomy" id="43137"/>
    <lineage>
        <taxon>Eukaryota</taxon>
        <taxon>Sar</taxon>
        <taxon>Alveolata</taxon>
        <taxon>Ciliophora</taxon>
        <taxon>Intramacronucleata</taxon>
        <taxon>Oligohymenophorea</taxon>
        <taxon>Peniculida</taxon>
        <taxon>Parameciidae</taxon>
        <taxon>Paramecium</taxon>
    </lineage>
</organism>
<evidence type="ECO:0000313" key="3">
    <source>
        <dbReference type="Proteomes" id="UP000683925"/>
    </source>
</evidence>
<keyword evidence="3" id="KW-1185">Reference proteome</keyword>
<reference evidence="2" key="1">
    <citation type="submission" date="2021-01" db="EMBL/GenBank/DDBJ databases">
        <authorList>
            <consortium name="Genoscope - CEA"/>
            <person name="William W."/>
        </authorList>
    </citation>
    <scope>NUCLEOTIDE SEQUENCE</scope>
</reference>
<dbReference type="OMA" id="NCKDSAY"/>
<sequence length="161" mass="19196">MNFIIITFLIIQNYAFSSSSSRNSYQYESNYYYPNSMFYNQLHIDQNFKSEIISTVAIYWRKVKWILSHPDIVFTLQNDQEVLIIGFHSDNHRYDVTRTTTASFYSQQSSYYNSKEYVYLRKPVTVLKVLQIADRVAMKPYSYLFNNCKDSAYSLIDILNR</sequence>
<dbReference type="AlphaFoldDB" id="A0A8S1V279"/>
<accession>A0A8S1V279</accession>
<feature type="chain" id="PRO_5035874031" description="DUF4105 domain-containing protein" evidence="1">
    <location>
        <begin position="18"/>
        <end position="161"/>
    </location>
</feature>
<dbReference type="OrthoDB" id="10569157at2759"/>
<protein>
    <recommendedName>
        <fullName evidence="4">DUF4105 domain-containing protein</fullName>
    </recommendedName>
</protein>
<dbReference type="EMBL" id="CAJJDP010000055">
    <property type="protein sequence ID" value="CAD8170627.1"/>
    <property type="molecule type" value="Genomic_DNA"/>
</dbReference>